<accession>A0A1H5YM67</accession>
<dbReference type="STRING" id="96773.Tchl_0144"/>
<dbReference type="PRINTS" id="PR01652">
    <property type="entry name" value="SHAPEPROTEIN"/>
</dbReference>
<evidence type="ECO:0000313" key="8">
    <source>
        <dbReference type="EMBL" id="APR03020.1"/>
    </source>
</evidence>
<feature type="binding site" evidence="7">
    <location>
        <begin position="169"/>
        <end position="171"/>
    </location>
    <ligand>
        <name>ATP</name>
        <dbReference type="ChEBI" id="CHEBI:30616"/>
    </ligand>
</feature>
<dbReference type="KEGG" id="tcl:Tchl_0144"/>
<dbReference type="FunFam" id="3.30.420.40:FF:000016">
    <property type="entry name" value="Rod shape-determining protein mreB"/>
    <property type="match status" value="1"/>
</dbReference>
<dbReference type="CDD" id="cd10225">
    <property type="entry name" value="ASKHA_NBD_MreB-like"/>
    <property type="match status" value="1"/>
</dbReference>
<reference evidence="8 9" key="1">
    <citation type="submission" date="2016-12" db="EMBL/GenBank/DDBJ databases">
        <title>Complete genome sequence of Thauera chlorobenzoica, a Betaproteobacterium degrading haloaromatics anaerobically to CO2 and halides.</title>
        <authorList>
            <person name="Goris T."/>
            <person name="Mergelsberg M."/>
            <person name="Boll M."/>
        </authorList>
    </citation>
    <scope>NUCLEOTIDE SEQUENCE [LARGE SCALE GENOMIC DNA]</scope>
    <source>
        <strain evidence="8 9">3CB1</strain>
    </source>
</reference>
<dbReference type="GO" id="GO:0005737">
    <property type="term" value="C:cytoplasm"/>
    <property type="evidence" value="ECO:0007669"/>
    <property type="project" value="UniProtKB-SubCell"/>
</dbReference>
<dbReference type="GO" id="GO:0008360">
    <property type="term" value="P:regulation of cell shape"/>
    <property type="evidence" value="ECO:0007669"/>
    <property type="project" value="UniProtKB-UniRule"/>
</dbReference>
<feature type="binding site" evidence="7">
    <location>
        <begin position="217"/>
        <end position="220"/>
    </location>
    <ligand>
        <name>ATP</name>
        <dbReference type="ChEBI" id="CHEBI:30616"/>
    </ligand>
</feature>
<keyword evidence="2 7" id="KW-0547">Nucleotide-binding</keyword>
<dbReference type="Proteomes" id="UP000185739">
    <property type="component" value="Chromosome"/>
</dbReference>
<dbReference type="Pfam" id="PF06723">
    <property type="entry name" value="MreB_Mbl"/>
    <property type="match status" value="1"/>
</dbReference>
<feature type="binding site" evidence="7">
    <location>
        <begin position="19"/>
        <end position="21"/>
    </location>
    <ligand>
        <name>ATP</name>
        <dbReference type="ChEBI" id="CHEBI:30616"/>
    </ligand>
</feature>
<dbReference type="NCBIfam" id="TIGR00904">
    <property type="entry name" value="mreB"/>
    <property type="match status" value="1"/>
</dbReference>
<gene>
    <name evidence="7" type="primary">mreB</name>
    <name evidence="8" type="ORF">Tchl_0144</name>
</gene>
<keyword evidence="9" id="KW-1185">Reference proteome</keyword>
<dbReference type="EMBL" id="CP018839">
    <property type="protein sequence ID" value="APR03020.1"/>
    <property type="molecule type" value="Genomic_DNA"/>
</dbReference>
<name>A0A1H5YM67_9RHOO</name>
<dbReference type="AlphaFoldDB" id="A0A1H5YM67"/>
<dbReference type="PANTHER" id="PTHR42749">
    <property type="entry name" value="CELL SHAPE-DETERMINING PROTEIN MREB"/>
    <property type="match status" value="1"/>
</dbReference>
<dbReference type="OrthoDB" id="9768127at2"/>
<comment type="subunit">
    <text evidence="7">Forms polymers.</text>
</comment>
<keyword evidence="4 7" id="KW-0133">Cell shape</keyword>
<evidence type="ECO:0000256" key="5">
    <source>
        <dbReference type="ARBA" id="ARBA00023458"/>
    </source>
</evidence>
<dbReference type="RefSeq" id="WP_075146708.1">
    <property type="nucleotide sequence ID" value="NZ_CP018839.1"/>
</dbReference>
<dbReference type="GO" id="GO:0005524">
    <property type="term" value="F:ATP binding"/>
    <property type="evidence" value="ECO:0007669"/>
    <property type="project" value="UniProtKB-KW"/>
</dbReference>
<sequence length="347" mass="36767">MFGFLRSYFSNDLAIDLGTANTLIYVRGKGIVLDEPSVVAIRTEGGPNSKRSIQAVGHSAKQMLGKTPGNITAIRPMKDGVIADFVVTEQMIKQFIKKVHDSRLLSPSPRIIICVPCGSTQVERRAIRDAALAAGASQVFLIEEPMAAAIGAGLPVSDATGSMVVDIGGGTTEVGVISLGGIVYSGSIRVGGDKFDEAIVNYIRRNYGMLIGETTAEKIKKEIGSAFPGSEVREMEVKGRNLAEGIPRSFTISSNEILEALTEPLNQIVSAVKIGLEQTPPELGADIADRGMMLTGGGALVRDLDRLLMEETGLPVVVAEEPLTCVARGCGMALDKMDKLASIFTSE</sequence>
<evidence type="ECO:0000256" key="4">
    <source>
        <dbReference type="ARBA" id="ARBA00022960"/>
    </source>
</evidence>
<dbReference type="InterPro" id="IPR043129">
    <property type="entry name" value="ATPase_NBD"/>
</dbReference>
<comment type="similarity">
    <text evidence="5 7">Belongs to the FtsA/MreB family.</text>
</comment>
<proteinExistence type="inferred from homology"/>
<evidence type="ECO:0000256" key="6">
    <source>
        <dbReference type="ARBA" id="ARBA00067319"/>
    </source>
</evidence>
<evidence type="ECO:0000256" key="3">
    <source>
        <dbReference type="ARBA" id="ARBA00022840"/>
    </source>
</evidence>
<evidence type="ECO:0000256" key="1">
    <source>
        <dbReference type="ARBA" id="ARBA00022490"/>
    </source>
</evidence>
<evidence type="ECO:0000256" key="2">
    <source>
        <dbReference type="ARBA" id="ARBA00022741"/>
    </source>
</evidence>
<dbReference type="InterPro" id="IPR056546">
    <property type="entry name" value="MreB_MamK-like"/>
</dbReference>
<dbReference type="HAMAP" id="MF_02207">
    <property type="entry name" value="MreB"/>
    <property type="match status" value="1"/>
</dbReference>
<feature type="binding site" evidence="7">
    <location>
        <begin position="297"/>
        <end position="300"/>
    </location>
    <ligand>
        <name>ATP</name>
        <dbReference type="ChEBI" id="CHEBI:30616"/>
    </ligand>
</feature>
<comment type="function">
    <text evidence="7">Forms membrane-associated dynamic filaments that are essential for cell shape determination. Acts by regulating cell wall synthesis and cell elongation, and thus cell shape. A feedback loop between cell geometry and MreB localization may maintain elongated cell shape by targeting cell wall growth to regions of negative cell wall curvature.</text>
</comment>
<evidence type="ECO:0000256" key="7">
    <source>
        <dbReference type="HAMAP-Rule" id="MF_02207"/>
    </source>
</evidence>
<dbReference type="NCBIfam" id="NF010539">
    <property type="entry name" value="PRK13927.1"/>
    <property type="match status" value="1"/>
</dbReference>
<organism evidence="8 9">
    <name type="scientific">Thauera chlorobenzoica</name>
    <dbReference type="NCBI Taxonomy" id="96773"/>
    <lineage>
        <taxon>Bacteria</taxon>
        <taxon>Pseudomonadati</taxon>
        <taxon>Pseudomonadota</taxon>
        <taxon>Betaproteobacteria</taxon>
        <taxon>Rhodocyclales</taxon>
        <taxon>Zoogloeaceae</taxon>
        <taxon>Thauera</taxon>
    </lineage>
</organism>
<keyword evidence="3 7" id="KW-0067">ATP-binding</keyword>
<comment type="subcellular location">
    <subcellularLocation>
        <location evidence="7">Cytoplasm</location>
    </subcellularLocation>
    <text evidence="7">Membrane-associated.</text>
</comment>
<protein>
    <recommendedName>
        <fullName evidence="6 7">Cell shape-determining protein MreB</fullName>
    </recommendedName>
</protein>
<dbReference type="InterPro" id="IPR004753">
    <property type="entry name" value="MreB"/>
</dbReference>
<keyword evidence="1 7" id="KW-0963">Cytoplasm</keyword>
<dbReference type="GO" id="GO:0000902">
    <property type="term" value="P:cell morphogenesis"/>
    <property type="evidence" value="ECO:0007669"/>
    <property type="project" value="InterPro"/>
</dbReference>
<dbReference type="PANTHER" id="PTHR42749:SF1">
    <property type="entry name" value="CELL SHAPE-DETERMINING PROTEIN MREB"/>
    <property type="match status" value="1"/>
</dbReference>
<dbReference type="Gene3D" id="3.30.420.40">
    <property type="match status" value="2"/>
</dbReference>
<dbReference type="SUPFAM" id="SSF53067">
    <property type="entry name" value="Actin-like ATPase domain"/>
    <property type="match status" value="2"/>
</dbReference>
<evidence type="ECO:0000313" key="9">
    <source>
        <dbReference type="Proteomes" id="UP000185739"/>
    </source>
</evidence>